<sequence length="155" mass="17038">MASPEKEEPAVHHALGKLCIRQDPPERDLELLDLPEGILQDIARLFTLADWVQGPARACRLLRRMKLTSIDLTCPIYKWKDSAGAGLKISYALACADRHMGPCTTSINLWTEAVQDGLISFPGRSQASLSPSILPKVVSLVLLLEDEGTAGMFQR</sequence>
<name>A0ABP1G7B8_9CHLO</name>
<reference evidence="1 2" key="1">
    <citation type="submission" date="2024-06" db="EMBL/GenBank/DDBJ databases">
        <authorList>
            <person name="Kraege A."/>
            <person name="Thomma B."/>
        </authorList>
    </citation>
    <scope>NUCLEOTIDE SEQUENCE [LARGE SCALE GENOMIC DNA]</scope>
</reference>
<accession>A0ABP1G7B8</accession>
<proteinExistence type="predicted"/>
<comment type="caution">
    <text evidence="1">The sequence shown here is derived from an EMBL/GenBank/DDBJ whole genome shotgun (WGS) entry which is preliminary data.</text>
</comment>
<evidence type="ECO:0000313" key="1">
    <source>
        <dbReference type="EMBL" id="CAL5228126.1"/>
    </source>
</evidence>
<evidence type="ECO:0000313" key="2">
    <source>
        <dbReference type="Proteomes" id="UP001497392"/>
    </source>
</evidence>
<dbReference type="Proteomes" id="UP001497392">
    <property type="component" value="Unassembled WGS sequence"/>
</dbReference>
<gene>
    <name evidence="1" type="primary">g11203</name>
    <name evidence="1" type="ORF">VP750_LOCUS10032</name>
</gene>
<dbReference type="EMBL" id="CAXHTA020000018">
    <property type="protein sequence ID" value="CAL5228126.1"/>
    <property type="molecule type" value="Genomic_DNA"/>
</dbReference>
<keyword evidence="2" id="KW-1185">Reference proteome</keyword>
<organism evidence="1 2">
    <name type="scientific">Coccomyxa viridis</name>
    <dbReference type="NCBI Taxonomy" id="1274662"/>
    <lineage>
        <taxon>Eukaryota</taxon>
        <taxon>Viridiplantae</taxon>
        <taxon>Chlorophyta</taxon>
        <taxon>core chlorophytes</taxon>
        <taxon>Trebouxiophyceae</taxon>
        <taxon>Trebouxiophyceae incertae sedis</taxon>
        <taxon>Coccomyxaceae</taxon>
        <taxon>Coccomyxa</taxon>
    </lineage>
</organism>
<protein>
    <submittedName>
        <fullName evidence="1">G11203 protein</fullName>
    </submittedName>
</protein>